<evidence type="ECO:0000256" key="9">
    <source>
        <dbReference type="ARBA" id="ARBA00022723"/>
    </source>
</evidence>
<keyword evidence="7" id="KW-0121">Carboxypeptidase</keyword>
<evidence type="ECO:0000256" key="18">
    <source>
        <dbReference type="ARBA" id="ARBA00023228"/>
    </source>
</evidence>
<dbReference type="Gene3D" id="3.50.30.30">
    <property type="match status" value="1"/>
</dbReference>
<dbReference type="SUPFAM" id="SSF53187">
    <property type="entry name" value="Zn-dependent exopeptidases"/>
    <property type="match status" value="1"/>
</dbReference>
<dbReference type="AlphaFoldDB" id="A0A068NUY7"/>
<evidence type="ECO:0000256" key="3">
    <source>
        <dbReference type="ARBA" id="ARBA00004555"/>
    </source>
</evidence>
<evidence type="ECO:0000313" key="25">
    <source>
        <dbReference type="Proteomes" id="UP000027982"/>
    </source>
</evidence>
<evidence type="ECO:0000256" key="13">
    <source>
        <dbReference type="ARBA" id="ARBA00022833"/>
    </source>
</evidence>
<dbReference type="PANTHER" id="PTHR12053:SF3">
    <property type="entry name" value="CARBOXYPEPTIDASE Q"/>
    <property type="match status" value="1"/>
</dbReference>
<proteinExistence type="predicted"/>
<keyword evidence="16" id="KW-0865">Zymogen</keyword>
<dbReference type="InterPro" id="IPR039866">
    <property type="entry name" value="CPQ"/>
</dbReference>
<comment type="subunit">
    <text evidence="19">Homodimer. The monomeric form is inactive while the homodimer is active.</text>
</comment>
<feature type="region of interest" description="Disordered" evidence="21">
    <location>
        <begin position="160"/>
        <end position="208"/>
    </location>
</feature>
<evidence type="ECO:0000256" key="5">
    <source>
        <dbReference type="ARBA" id="ARBA00014116"/>
    </source>
</evidence>
<dbReference type="HOGENOM" id="CLU_040025_0_0_0"/>
<evidence type="ECO:0000256" key="17">
    <source>
        <dbReference type="ARBA" id="ARBA00023180"/>
    </source>
</evidence>
<dbReference type="GO" id="GO:0070573">
    <property type="term" value="F:metallodipeptidase activity"/>
    <property type="evidence" value="ECO:0007669"/>
    <property type="project" value="InterPro"/>
</dbReference>
<dbReference type="Gene3D" id="3.40.630.10">
    <property type="entry name" value="Zn peptidases"/>
    <property type="match status" value="1"/>
</dbReference>
<accession>A0A068NUY7</accession>
<dbReference type="eggNOG" id="COG2234">
    <property type="taxonomic scope" value="Bacteria"/>
</dbReference>
<dbReference type="GO" id="GO:0004177">
    <property type="term" value="F:aminopeptidase activity"/>
    <property type="evidence" value="ECO:0007669"/>
    <property type="project" value="UniProtKB-KW"/>
</dbReference>
<dbReference type="InterPro" id="IPR007484">
    <property type="entry name" value="Peptidase_M28"/>
</dbReference>
<feature type="chain" id="PRO_5001651967" description="Carboxypeptidase Q" evidence="22">
    <location>
        <begin position="23"/>
        <end position="514"/>
    </location>
</feature>
<keyword evidence="10 22" id="KW-0732">Signal</keyword>
<dbReference type="Pfam" id="PF04389">
    <property type="entry name" value="Peptidase_M28"/>
    <property type="match status" value="1"/>
</dbReference>
<keyword evidence="13" id="KW-0862">Zinc</keyword>
<dbReference type="KEGG" id="fgi:OP10G_2046"/>
<keyword evidence="24" id="KW-0031">Aminopeptidase</keyword>
<evidence type="ECO:0000256" key="21">
    <source>
        <dbReference type="SAM" id="MobiDB-lite"/>
    </source>
</evidence>
<evidence type="ECO:0000256" key="11">
    <source>
        <dbReference type="ARBA" id="ARBA00022801"/>
    </source>
</evidence>
<evidence type="ECO:0000256" key="15">
    <source>
        <dbReference type="ARBA" id="ARBA00023049"/>
    </source>
</evidence>
<evidence type="ECO:0000256" key="1">
    <source>
        <dbReference type="ARBA" id="ARBA00004240"/>
    </source>
</evidence>
<dbReference type="GO" id="GO:0005576">
    <property type="term" value="C:extracellular region"/>
    <property type="evidence" value="ECO:0007669"/>
    <property type="project" value="UniProtKB-SubCell"/>
</dbReference>
<dbReference type="STRING" id="661478.OP10G_2046"/>
<evidence type="ECO:0000256" key="12">
    <source>
        <dbReference type="ARBA" id="ARBA00022824"/>
    </source>
</evidence>
<keyword evidence="17" id="KW-0325">Glycoprotein</keyword>
<dbReference type="EMBL" id="CP007139">
    <property type="protein sequence ID" value="AIE85414.1"/>
    <property type="molecule type" value="Genomic_DNA"/>
</dbReference>
<feature type="domain" description="Peptidase M28" evidence="23">
    <location>
        <begin position="294"/>
        <end position="479"/>
    </location>
</feature>
<gene>
    <name evidence="24" type="ORF">OP10G_2046</name>
</gene>
<dbReference type="GO" id="GO:0046872">
    <property type="term" value="F:metal ion binding"/>
    <property type="evidence" value="ECO:0007669"/>
    <property type="project" value="UniProtKB-KW"/>
</dbReference>
<dbReference type="Proteomes" id="UP000027982">
    <property type="component" value="Chromosome"/>
</dbReference>
<sequence>MKLSLRNAALAALLPLAVTALAGNSLTLGDPATIDRIVDEGKNHSHVMRFLTTLTQKIGPRLTSSPRLTKAENWGLSEFRKMGCTNVHLEKWGEAPVGWDRGGQQVARMVEPFQTDMVFTTPAWTNGTRGIQRGKVVRAPATPEEVAQSPDKYKGAWVLMAPPTGGGGGRPAGGPPGGGRPGGGAGRGAGAGAGGGAAAPPAGGQVAPSPVQLLRDALEKAGALGTITGSRNELVVTGGTWRDKTFANHPGIPQVTVRKSDYDRLSRNLDFGRNVAVEIGAENHWYKGPVAIHNVVAEIRGTEKPDEVVIVSGHLDSWNGPGSQGALDNGTGTCTALEAARILTRVGAKPKRTIRFILWTGEEEGLFGSTDYVKTHEAELPKISAVLVDDGGTNYQGGYQGLASQQALFEEAFAPSVKAFPEMPMKFVAVSGDRMPRGGGSDHAPFNRVGVPGFFTLETGRSDYNFVHHTQHDRLEMAIPEYLVQSATNHAVVAYNLACAPDMVPREPKQPAGN</sequence>
<evidence type="ECO:0000256" key="4">
    <source>
        <dbReference type="ARBA" id="ARBA00004613"/>
    </source>
</evidence>
<name>A0A068NUY7_FIMGI</name>
<feature type="compositionally biased region" description="Gly residues" evidence="21">
    <location>
        <begin position="164"/>
        <end position="197"/>
    </location>
</feature>
<dbReference type="RefSeq" id="WP_025226011.1">
    <property type="nucleotide sequence ID" value="NZ_CP007139.1"/>
</dbReference>
<evidence type="ECO:0000256" key="16">
    <source>
        <dbReference type="ARBA" id="ARBA00023145"/>
    </source>
</evidence>
<reference evidence="24 25" key="1">
    <citation type="journal article" date="2014" name="PLoS ONE">
        <title>The first complete genome sequence of the class fimbriimonadia in the phylum armatimonadetes.</title>
        <authorList>
            <person name="Hu Z.Y."/>
            <person name="Wang Y.Z."/>
            <person name="Im W.T."/>
            <person name="Wang S.Y."/>
            <person name="Zhao G.P."/>
            <person name="Zheng H.J."/>
            <person name="Quan Z.X."/>
        </authorList>
    </citation>
    <scope>NUCLEOTIDE SEQUENCE [LARGE SCALE GENOMIC DNA]</scope>
    <source>
        <strain evidence="24">Gsoil 348</strain>
    </source>
</reference>
<evidence type="ECO:0000256" key="10">
    <source>
        <dbReference type="ARBA" id="ARBA00022729"/>
    </source>
</evidence>
<keyword evidence="15" id="KW-0482">Metalloprotease</keyword>
<evidence type="ECO:0000256" key="2">
    <source>
        <dbReference type="ARBA" id="ARBA00004371"/>
    </source>
</evidence>
<keyword evidence="25" id="KW-1185">Reference proteome</keyword>
<dbReference type="OrthoDB" id="9762302at2"/>
<dbReference type="PANTHER" id="PTHR12053">
    <property type="entry name" value="PROTEASE FAMILY M28 PLASMA GLUTAMATE CARBOXYPEPTIDASE-RELATED"/>
    <property type="match status" value="1"/>
</dbReference>
<evidence type="ECO:0000256" key="7">
    <source>
        <dbReference type="ARBA" id="ARBA00022645"/>
    </source>
</evidence>
<dbReference type="GO" id="GO:0004180">
    <property type="term" value="F:carboxypeptidase activity"/>
    <property type="evidence" value="ECO:0007669"/>
    <property type="project" value="UniProtKB-KW"/>
</dbReference>
<evidence type="ECO:0000256" key="14">
    <source>
        <dbReference type="ARBA" id="ARBA00023034"/>
    </source>
</evidence>
<comment type="subcellular location">
    <subcellularLocation>
        <location evidence="1">Endoplasmic reticulum</location>
    </subcellularLocation>
    <subcellularLocation>
        <location evidence="3">Golgi apparatus</location>
    </subcellularLocation>
    <subcellularLocation>
        <location evidence="2">Lysosome</location>
    </subcellularLocation>
    <subcellularLocation>
        <location evidence="4">Secreted</location>
    </subcellularLocation>
</comment>
<keyword evidence="12" id="KW-0256">Endoplasmic reticulum</keyword>
<organism evidence="24 25">
    <name type="scientific">Fimbriimonas ginsengisoli Gsoil 348</name>
    <dbReference type="NCBI Taxonomy" id="661478"/>
    <lineage>
        <taxon>Bacteria</taxon>
        <taxon>Bacillati</taxon>
        <taxon>Armatimonadota</taxon>
        <taxon>Fimbriimonadia</taxon>
        <taxon>Fimbriimonadales</taxon>
        <taxon>Fimbriimonadaceae</taxon>
        <taxon>Fimbriimonas</taxon>
    </lineage>
</organism>
<evidence type="ECO:0000256" key="19">
    <source>
        <dbReference type="ARBA" id="ARBA00025833"/>
    </source>
</evidence>
<keyword evidence="9" id="KW-0479">Metal-binding</keyword>
<evidence type="ECO:0000259" key="23">
    <source>
        <dbReference type="Pfam" id="PF04389"/>
    </source>
</evidence>
<dbReference type="GO" id="GO:0005764">
    <property type="term" value="C:lysosome"/>
    <property type="evidence" value="ECO:0007669"/>
    <property type="project" value="UniProtKB-SubCell"/>
</dbReference>
<dbReference type="GO" id="GO:0006508">
    <property type="term" value="P:proteolysis"/>
    <property type="evidence" value="ECO:0007669"/>
    <property type="project" value="UniProtKB-KW"/>
</dbReference>
<evidence type="ECO:0000256" key="22">
    <source>
        <dbReference type="SAM" id="SignalP"/>
    </source>
</evidence>
<evidence type="ECO:0000256" key="20">
    <source>
        <dbReference type="ARBA" id="ARBA00033328"/>
    </source>
</evidence>
<evidence type="ECO:0000256" key="8">
    <source>
        <dbReference type="ARBA" id="ARBA00022670"/>
    </source>
</evidence>
<keyword evidence="11" id="KW-0378">Hydrolase</keyword>
<evidence type="ECO:0000313" key="24">
    <source>
        <dbReference type="EMBL" id="AIE85414.1"/>
    </source>
</evidence>
<keyword evidence="14" id="KW-0333">Golgi apparatus</keyword>
<feature type="signal peptide" evidence="22">
    <location>
        <begin position="1"/>
        <end position="22"/>
    </location>
</feature>
<keyword evidence="6" id="KW-0964">Secreted</keyword>
<evidence type="ECO:0000256" key="6">
    <source>
        <dbReference type="ARBA" id="ARBA00022525"/>
    </source>
</evidence>
<protein>
    <recommendedName>
        <fullName evidence="5">Carboxypeptidase Q</fullName>
    </recommendedName>
    <alternativeName>
        <fullName evidence="20">Plasma glutamate carboxypeptidase</fullName>
    </alternativeName>
</protein>
<keyword evidence="8" id="KW-0645">Protease</keyword>
<keyword evidence="18" id="KW-0458">Lysosome</keyword>